<gene>
    <name evidence="1" type="ORF">RHMOL_Rhmol10G0225400</name>
</gene>
<organism evidence="1 2">
    <name type="scientific">Rhododendron molle</name>
    <name type="common">Chinese azalea</name>
    <name type="synonym">Azalea mollis</name>
    <dbReference type="NCBI Taxonomy" id="49168"/>
    <lineage>
        <taxon>Eukaryota</taxon>
        <taxon>Viridiplantae</taxon>
        <taxon>Streptophyta</taxon>
        <taxon>Embryophyta</taxon>
        <taxon>Tracheophyta</taxon>
        <taxon>Spermatophyta</taxon>
        <taxon>Magnoliopsida</taxon>
        <taxon>eudicotyledons</taxon>
        <taxon>Gunneridae</taxon>
        <taxon>Pentapetalae</taxon>
        <taxon>asterids</taxon>
        <taxon>Ericales</taxon>
        <taxon>Ericaceae</taxon>
        <taxon>Ericoideae</taxon>
        <taxon>Rhodoreae</taxon>
        <taxon>Rhododendron</taxon>
    </lineage>
</organism>
<comment type="caution">
    <text evidence="1">The sequence shown here is derived from an EMBL/GenBank/DDBJ whole genome shotgun (WGS) entry which is preliminary data.</text>
</comment>
<proteinExistence type="predicted"/>
<accession>A0ACC0M657</accession>
<protein>
    <submittedName>
        <fullName evidence="1">Uncharacterized protein</fullName>
    </submittedName>
</protein>
<reference evidence="1" key="1">
    <citation type="submission" date="2022-02" db="EMBL/GenBank/DDBJ databases">
        <title>Plant Genome Project.</title>
        <authorList>
            <person name="Zhang R.-G."/>
        </authorList>
    </citation>
    <scope>NUCLEOTIDE SEQUENCE</scope>
    <source>
        <strain evidence="1">AT1</strain>
    </source>
</reference>
<evidence type="ECO:0000313" key="1">
    <source>
        <dbReference type="EMBL" id="KAI8536046.1"/>
    </source>
</evidence>
<keyword evidence="2" id="KW-1185">Reference proteome</keyword>
<dbReference type="Proteomes" id="UP001062846">
    <property type="component" value="Chromosome 10"/>
</dbReference>
<sequence length="276" mass="31068">MEDGLFMVSNDVDVTEMFILHDGFDRDIKCFVSHPDVENDDEEELGWEKVPPSFEHDEEEELGGARNDSDGACNGLRDSSSSDGDDIEDVVNQGHEGPLTVKKAVDGLEKCVMIFEHDEESDCSDDNCSVVSSSDEEEGLTEFMDLLFPGVEYRCCMRHYYSNFQKVHKGKELNDLMWGAASAYTLLEDQAKMRELRAVSMEAHNWLIHEPPKNWVMTREASPYPLIPTGRKDESNGVRRGRGTGREVPRGRGLSRGRGVAIGGFQLAVVKEWQEE</sequence>
<dbReference type="EMBL" id="CM046397">
    <property type="protein sequence ID" value="KAI8536046.1"/>
    <property type="molecule type" value="Genomic_DNA"/>
</dbReference>
<name>A0ACC0M657_RHOML</name>
<evidence type="ECO:0000313" key="2">
    <source>
        <dbReference type="Proteomes" id="UP001062846"/>
    </source>
</evidence>